<dbReference type="SUPFAM" id="SSF109640">
    <property type="entry name" value="KRAB domain (Kruppel-associated box)"/>
    <property type="match status" value="1"/>
</dbReference>
<accession>A0A8D0GA47</accession>
<evidence type="ECO:0000256" key="1">
    <source>
        <dbReference type="SAM" id="MobiDB-lite"/>
    </source>
</evidence>
<dbReference type="OMA" id="GESEAWN"/>
<evidence type="ECO:0000313" key="3">
    <source>
        <dbReference type="Ensembl" id="ENSSPUP00000002933.1"/>
    </source>
</evidence>
<protein>
    <recommendedName>
        <fullName evidence="2">KRAB domain-containing protein</fullName>
    </recommendedName>
</protein>
<feature type="domain" description="KRAB" evidence="2">
    <location>
        <begin position="3"/>
        <end position="74"/>
    </location>
</feature>
<proteinExistence type="predicted"/>
<dbReference type="GeneTree" id="ENSGT01150000286941"/>
<reference evidence="3" key="2">
    <citation type="submission" date="2025-09" db="UniProtKB">
        <authorList>
            <consortium name="Ensembl"/>
        </authorList>
    </citation>
    <scope>IDENTIFICATION</scope>
</reference>
<dbReference type="GO" id="GO:0006355">
    <property type="term" value="P:regulation of DNA-templated transcription"/>
    <property type="evidence" value="ECO:0007669"/>
    <property type="project" value="InterPro"/>
</dbReference>
<reference evidence="3" key="1">
    <citation type="submission" date="2025-08" db="UniProtKB">
        <authorList>
            <consortium name="Ensembl"/>
        </authorList>
    </citation>
    <scope>IDENTIFICATION</scope>
</reference>
<dbReference type="CDD" id="cd07765">
    <property type="entry name" value="KRAB_A-box"/>
    <property type="match status" value="1"/>
</dbReference>
<dbReference type="PANTHER" id="PTHR23232:SF156">
    <property type="entry name" value="KRAB DOMAIN-CONTAINING PROTEIN"/>
    <property type="match status" value="1"/>
</dbReference>
<evidence type="ECO:0000313" key="4">
    <source>
        <dbReference type="Proteomes" id="UP000694392"/>
    </source>
</evidence>
<sequence>MAVTFEDVAVHFTREQGALLDPEQRALYTDVMQENYKNVASLGIRIQKPELIYRLERGEEPWDLDLQDSDEMEILGDIGPGEQQGEEPRAGPQMRLCELPHF</sequence>
<evidence type="ECO:0000259" key="2">
    <source>
        <dbReference type="PROSITE" id="PS50805"/>
    </source>
</evidence>
<dbReference type="SMART" id="SM00349">
    <property type="entry name" value="KRAB"/>
    <property type="match status" value="1"/>
</dbReference>
<dbReference type="AlphaFoldDB" id="A0A8D0GA47"/>
<dbReference type="Ensembl" id="ENSSPUT00000003111.1">
    <property type="protein sequence ID" value="ENSSPUP00000002933.1"/>
    <property type="gene ID" value="ENSSPUG00000002287.1"/>
</dbReference>
<keyword evidence="4" id="KW-1185">Reference proteome</keyword>
<name>A0A8D0GA47_SPHPU</name>
<dbReference type="PANTHER" id="PTHR23232">
    <property type="entry name" value="KRAB DOMAIN C2H2 ZINC FINGER"/>
    <property type="match status" value="1"/>
</dbReference>
<dbReference type="Proteomes" id="UP000694392">
    <property type="component" value="Unplaced"/>
</dbReference>
<dbReference type="InterPro" id="IPR036051">
    <property type="entry name" value="KRAB_dom_sf"/>
</dbReference>
<feature type="region of interest" description="Disordered" evidence="1">
    <location>
        <begin position="77"/>
        <end position="102"/>
    </location>
</feature>
<dbReference type="Gene3D" id="6.10.140.140">
    <property type="match status" value="1"/>
</dbReference>
<dbReference type="Pfam" id="PF01352">
    <property type="entry name" value="KRAB"/>
    <property type="match status" value="1"/>
</dbReference>
<dbReference type="InterPro" id="IPR050169">
    <property type="entry name" value="Krueppel_C2H2_ZnF"/>
</dbReference>
<dbReference type="InterPro" id="IPR001909">
    <property type="entry name" value="KRAB"/>
</dbReference>
<organism evidence="3 4">
    <name type="scientific">Sphenodon punctatus</name>
    <name type="common">Tuatara</name>
    <name type="synonym">Hatteria punctata</name>
    <dbReference type="NCBI Taxonomy" id="8508"/>
    <lineage>
        <taxon>Eukaryota</taxon>
        <taxon>Metazoa</taxon>
        <taxon>Chordata</taxon>
        <taxon>Craniata</taxon>
        <taxon>Vertebrata</taxon>
        <taxon>Euteleostomi</taxon>
        <taxon>Lepidosauria</taxon>
        <taxon>Sphenodontia</taxon>
        <taxon>Sphenodontidae</taxon>
        <taxon>Sphenodon</taxon>
    </lineage>
</organism>
<dbReference type="PROSITE" id="PS50805">
    <property type="entry name" value="KRAB"/>
    <property type="match status" value="1"/>
</dbReference>